<reference evidence="1 2" key="1">
    <citation type="submission" date="2020-02" db="EMBL/GenBank/DDBJ databases">
        <title>Draft genome sequence of Lactococcus sp. Hs30E4-3.</title>
        <authorList>
            <person name="Noda S."/>
            <person name="Yuki M."/>
            <person name="Ohkuma M."/>
        </authorList>
    </citation>
    <scope>NUCLEOTIDE SEQUENCE [LARGE SCALE GENOMIC DNA]</scope>
    <source>
        <strain evidence="1 2">Hs30E4-3</strain>
    </source>
</reference>
<protein>
    <submittedName>
        <fullName evidence="1">Uncharacterized protein</fullName>
    </submittedName>
</protein>
<dbReference type="Proteomes" id="UP000480303">
    <property type="component" value="Unassembled WGS sequence"/>
</dbReference>
<sequence>MDLRVTLSNDECHVVFRDITRLLKQYDKLCDSERSQIDCALECVQRNEETAYYIITKRFLSGRNKKSYNQLAFELYYDESNVRKIRNAGYKWFAESYKGGVLLDRCLNKKCEA</sequence>
<proteinExistence type="predicted"/>
<accession>A0A6A0BFH2</accession>
<name>A0A6A0BFH2_9LACT</name>
<evidence type="ECO:0000313" key="2">
    <source>
        <dbReference type="Proteomes" id="UP000480303"/>
    </source>
</evidence>
<comment type="caution">
    <text evidence="1">The sequence shown here is derived from an EMBL/GenBank/DDBJ whole genome shotgun (WGS) entry which is preliminary data.</text>
</comment>
<organism evidence="1 2">
    <name type="scientific">Pseudolactococcus hodotermopsidis</name>
    <dbReference type="NCBI Taxonomy" id="2709157"/>
    <lineage>
        <taxon>Bacteria</taxon>
        <taxon>Bacillati</taxon>
        <taxon>Bacillota</taxon>
        <taxon>Bacilli</taxon>
        <taxon>Lactobacillales</taxon>
        <taxon>Streptococcaceae</taxon>
        <taxon>Pseudolactococcus</taxon>
    </lineage>
</organism>
<dbReference type="EMBL" id="BLLI01000052">
    <property type="protein sequence ID" value="GFH43031.1"/>
    <property type="molecule type" value="Genomic_DNA"/>
</dbReference>
<keyword evidence="2" id="KW-1185">Reference proteome</keyword>
<gene>
    <name evidence="1" type="ORF">Hs30E_15820</name>
</gene>
<dbReference type="AlphaFoldDB" id="A0A6A0BFH2"/>
<evidence type="ECO:0000313" key="1">
    <source>
        <dbReference type="EMBL" id="GFH43031.1"/>
    </source>
</evidence>